<proteinExistence type="predicted"/>
<dbReference type="HOGENOM" id="CLU_081757_1_0_11"/>
<dbReference type="AlphaFoldDB" id="Q0REY8"/>
<dbReference type="KEGG" id="fal:FRAAL5331"/>
<dbReference type="PANTHER" id="PTHR39186">
    <property type="entry name" value="DUF2071 FAMILY PROTEIN"/>
    <property type="match status" value="1"/>
</dbReference>
<sequence>MAGGSCPFTVEQPTMTQRWAELTFVHWAFEPAVVSRLVPAHLRVEVLDGAAWVGLVPFRMRVATAGGRGLGPVTTFCETNVRTYVVDAAGRRGVWFLSLDAARLGAVVVARTRFRLPYFWSSMALTRVGDEITYRCRRRAPRPVAAESRVRVRVGAPLAAADLGPREHSLTARWRLFSAAGGRCRHAQVWHEPWPLHRADLLDVDDHLLTAAGLPPPIGDPLVHYSPGVDVRIGAQRP</sequence>
<evidence type="ECO:0000313" key="1">
    <source>
        <dbReference type="EMBL" id="CAJ63964.1"/>
    </source>
</evidence>
<reference evidence="1 2" key="1">
    <citation type="journal article" date="2007" name="Genome Res.">
        <title>Genome characteristics of facultatively symbiotic Frankia sp. strains reflect host range and host plant biogeography.</title>
        <authorList>
            <person name="Normand P."/>
            <person name="Lapierre P."/>
            <person name="Tisa L.S."/>
            <person name="Gogarten J.P."/>
            <person name="Alloisio N."/>
            <person name="Bagnarol E."/>
            <person name="Bassi C.A."/>
            <person name="Berry A.M."/>
            <person name="Bickhart D.M."/>
            <person name="Choisne N."/>
            <person name="Couloux A."/>
            <person name="Cournoyer B."/>
            <person name="Cruveiller S."/>
            <person name="Daubin V."/>
            <person name="Demange N."/>
            <person name="Francino M.P."/>
            <person name="Goltsman E."/>
            <person name="Huang Y."/>
            <person name="Kopp O.R."/>
            <person name="Labarre L."/>
            <person name="Lapidus A."/>
            <person name="Lavire C."/>
            <person name="Marechal J."/>
            <person name="Martinez M."/>
            <person name="Mastronunzio J.E."/>
            <person name="Mullin B.C."/>
            <person name="Niemann J."/>
            <person name="Pujic P."/>
            <person name="Rawnsley T."/>
            <person name="Rouy Z."/>
            <person name="Schenowitz C."/>
            <person name="Sellstedt A."/>
            <person name="Tavares F."/>
            <person name="Tomkins J.P."/>
            <person name="Vallenet D."/>
            <person name="Valverde C."/>
            <person name="Wall L.G."/>
            <person name="Wang Y."/>
            <person name="Medigue C."/>
            <person name="Benson D.R."/>
        </authorList>
    </citation>
    <scope>NUCLEOTIDE SEQUENCE [LARGE SCALE GENOMIC DNA]</scope>
    <source>
        <strain evidence="2">DSM 45986 / CECT 9034 / ACN14a</strain>
    </source>
</reference>
<gene>
    <name evidence="1" type="ordered locus">FRAAL5331</name>
</gene>
<dbReference type="STRING" id="326424.FRAAL5331"/>
<dbReference type="InterPro" id="IPR018644">
    <property type="entry name" value="DUF2071"/>
</dbReference>
<dbReference type="EMBL" id="CT573213">
    <property type="protein sequence ID" value="CAJ63964.1"/>
    <property type="molecule type" value="Genomic_DNA"/>
</dbReference>
<dbReference type="SUPFAM" id="SSF160104">
    <property type="entry name" value="Acetoacetate decarboxylase-like"/>
    <property type="match status" value="1"/>
</dbReference>
<dbReference type="InterPro" id="IPR023375">
    <property type="entry name" value="ADC_dom_sf"/>
</dbReference>
<protein>
    <recommendedName>
        <fullName evidence="3">DUF2071 domain-containing protein</fullName>
    </recommendedName>
</protein>
<evidence type="ECO:0008006" key="3">
    <source>
        <dbReference type="Google" id="ProtNLM"/>
    </source>
</evidence>
<dbReference type="PANTHER" id="PTHR39186:SF1">
    <property type="entry name" value="DUF2071 DOMAIN-CONTAINING PROTEIN"/>
    <property type="match status" value="1"/>
</dbReference>
<organism evidence="1 2">
    <name type="scientific">Frankia alni (strain DSM 45986 / CECT 9034 / ACN14a)</name>
    <dbReference type="NCBI Taxonomy" id="326424"/>
    <lineage>
        <taxon>Bacteria</taxon>
        <taxon>Bacillati</taxon>
        <taxon>Actinomycetota</taxon>
        <taxon>Actinomycetes</taxon>
        <taxon>Frankiales</taxon>
        <taxon>Frankiaceae</taxon>
        <taxon>Frankia</taxon>
    </lineage>
</organism>
<name>Q0REY8_FRAAA</name>
<dbReference type="Gene3D" id="2.40.400.10">
    <property type="entry name" value="Acetoacetate decarboxylase-like"/>
    <property type="match status" value="1"/>
</dbReference>
<dbReference type="eggNOG" id="COG3361">
    <property type="taxonomic scope" value="Bacteria"/>
</dbReference>
<accession>Q0REY8</accession>
<evidence type="ECO:0000313" key="2">
    <source>
        <dbReference type="Proteomes" id="UP000000657"/>
    </source>
</evidence>
<keyword evidence="2" id="KW-1185">Reference proteome</keyword>
<dbReference type="Pfam" id="PF09844">
    <property type="entry name" value="DUF2071"/>
    <property type="match status" value="1"/>
</dbReference>
<dbReference type="Proteomes" id="UP000000657">
    <property type="component" value="Chromosome"/>
</dbReference>